<dbReference type="EMBL" id="JAYMYS010000008">
    <property type="protein sequence ID" value="KAK7385900.1"/>
    <property type="molecule type" value="Genomic_DNA"/>
</dbReference>
<evidence type="ECO:0000313" key="2">
    <source>
        <dbReference type="Proteomes" id="UP001386955"/>
    </source>
</evidence>
<dbReference type="AlphaFoldDB" id="A0AAN9RYP8"/>
<name>A0AAN9RYP8_PSOTE</name>
<proteinExistence type="predicted"/>
<protein>
    <submittedName>
        <fullName evidence="1">Uncharacterized protein</fullName>
    </submittedName>
</protein>
<reference evidence="1 2" key="1">
    <citation type="submission" date="2024-01" db="EMBL/GenBank/DDBJ databases">
        <title>The genomes of 5 underutilized Papilionoideae crops provide insights into root nodulation and disease resistanc.</title>
        <authorList>
            <person name="Jiang F."/>
        </authorList>
    </citation>
    <scope>NUCLEOTIDE SEQUENCE [LARGE SCALE GENOMIC DNA]</scope>
    <source>
        <strain evidence="1">DUOXIRENSHENG_FW03</strain>
        <tissue evidence="1">Leaves</tissue>
    </source>
</reference>
<keyword evidence="2" id="KW-1185">Reference proteome</keyword>
<dbReference type="Proteomes" id="UP001386955">
    <property type="component" value="Unassembled WGS sequence"/>
</dbReference>
<comment type="caution">
    <text evidence="1">The sequence shown here is derived from an EMBL/GenBank/DDBJ whole genome shotgun (WGS) entry which is preliminary data.</text>
</comment>
<evidence type="ECO:0000313" key="1">
    <source>
        <dbReference type="EMBL" id="KAK7385900.1"/>
    </source>
</evidence>
<organism evidence="1 2">
    <name type="scientific">Psophocarpus tetragonolobus</name>
    <name type="common">Winged bean</name>
    <name type="synonym">Dolichos tetragonolobus</name>
    <dbReference type="NCBI Taxonomy" id="3891"/>
    <lineage>
        <taxon>Eukaryota</taxon>
        <taxon>Viridiplantae</taxon>
        <taxon>Streptophyta</taxon>
        <taxon>Embryophyta</taxon>
        <taxon>Tracheophyta</taxon>
        <taxon>Spermatophyta</taxon>
        <taxon>Magnoliopsida</taxon>
        <taxon>eudicotyledons</taxon>
        <taxon>Gunneridae</taxon>
        <taxon>Pentapetalae</taxon>
        <taxon>rosids</taxon>
        <taxon>fabids</taxon>
        <taxon>Fabales</taxon>
        <taxon>Fabaceae</taxon>
        <taxon>Papilionoideae</taxon>
        <taxon>50 kb inversion clade</taxon>
        <taxon>NPAAA clade</taxon>
        <taxon>indigoferoid/millettioid clade</taxon>
        <taxon>Phaseoleae</taxon>
        <taxon>Psophocarpus</taxon>
    </lineage>
</organism>
<sequence>MGNFVVEQTLKSENFNYRFWQILCTYEHAMASLFSSLSPWHVNLEMLKAKPIVIWAVACIDDQAHPTDKSMVVSSLLVANLLAVG</sequence>
<gene>
    <name evidence="1" type="ORF">VNO78_31850</name>
</gene>
<accession>A0AAN9RYP8</accession>